<keyword evidence="4" id="KW-1185">Reference proteome</keyword>
<keyword evidence="1" id="KW-1133">Transmembrane helix</keyword>
<protein>
    <recommendedName>
        <fullName evidence="2">Fibronectin type-III domain-containing protein</fullName>
    </recommendedName>
</protein>
<comment type="caution">
    <text evidence="3">The sequence shown here is derived from an EMBL/GenBank/DDBJ whole genome shotgun (WGS) entry which is preliminary data.</text>
</comment>
<evidence type="ECO:0000313" key="4">
    <source>
        <dbReference type="Proteomes" id="UP000596742"/>
    </source>
</evidence>
<gene>
    <name evidence="3" type="ORF">MGAL_10B068019</name>
</gene>
<dbReference type="AlphaFoldDB" id="A0A8B6CV22"/>
<feature type="domain" description="Fibronectin type-III" evidence="2">
    <location>
        <begin position="82"/>
        <end position="204"/>
    </location>
</feature>
<dbReference type="OrthoDB" id="8950763at2759"/>
<dbReference type="InterPro" id="IPR013783">
    <property type="entry name" value="Ig-like_fold"/>
</dbReference>
<evidence type="ECO:0000313" key="3">
    <source>
        <dbReference type="EMBL" id="VDI09326.1"/>
    </source>
</evidence>
<keyword evidence="1" id="KW-0472">Membrane</keyword>
<reference evidence="3" key="1">
    <citation type="submission" date="2018-11" db="EMBL/GenBank/DDBJ databases">
        <authorList>
            <person name="Alioto T."/>
            <person name="Alioto T."/>
        </authorList>
    </citation>
    <scope>NUCLEOTIDE SEQUENCE</scope>
</reference>
<organism evidence="3 4">
    <name type="scientific">Mytilus galloprovincialis</name>
    <name type="common">Mediterranean mussel</name>
    <dbReference type="NCBI Taxonomy" id="29158"/>
    <lineage>
        <taxon>Eukaryota</taxon>
        <taxon>Metazoa</taxon>
        <taxon>Spiralia</taxon>
        <taxon>Lophotrochozoa</taxon>
        <taxon>Mollusca</taxon>
        <taxon>Bivalvia</taxon>
        <taxon>Autobranchia</taxon>
        <taxon>Pteriomorphia</taxon>
        <taxon>Mytilida</taxon>
        <taxon>Mytiloidea</taxon>
        <taxon>Mytilidae</taxon>
        <taxon>Mytilinae</taxon>
        <taxon>Mytilus</taxon>
    </lineage>
</organism>
<name>A0A8B6CV22_MYTGA</name>
<evidence type="ECO:0000256" key="1">
    <source>
        <dbReference type="SAM" id="Phobius"/>
    </source>
</evidence>
<dbReference type="InterPro" id="IPR003961">
    <property type="entry name" value="FN3_dom"/>
</dbReference>
<proteinExistence type="predicted"/>
<dbReference type="Gene3D" id="2.60.40.10">
    <property type="entry name" value="Immunoglobulins"/>
    <property type="match status" value="1"/>
</dbReference>
<dbReference type="EMBL" id="UYJE01002279">
    <property type="protein sequence ID" value="VDI09326.1"/>
    <property type="molecule type" value="Genomic_DNA"/>
</dbReference>
<dbReference type="Proteomes" id="UP000596742">
    <property type="component" value="Unassembled WGS sequence"/>
</dbReference>
<accession>A0A8B6CV22</accession>
<dbReference type="SUPFAM" id="SSF49265">
    <property type="entry name" value="Fibronectin type III"/>
    <property type="match status" value="1"/>
</dbReference>
<evidence type="ECO:0000259" key="2">
    <source>
        <dbReference type="SMART" id="SM00060"/>
    </source>
</evidence>
<feature type="transmembrane region" description="Helical" evidence="1">
    <location>
        <begin position="227"/>
        <end position="249"/>
    </location>
</feature>
<sequence length="265" mass="29772">MRLRFRITSGNVDYYRVLSTSVCTSPTFVNVSYEVKKSSDSKNDIILITEPGACCSLNIAAVSNNVSGKVQTYAVKRRETVPDLVSQPTIKINRMSVNIVWSSPIQPNGNIVEYTIKFWSTTNSFKYIRFICTDCRGSTECNHHGKQKTLNVTATSTVNFMGDDNGYNRTFQREQTTFNVTVERLPVNLNYFYTIYATTRQGNGSMYTASFKIKSDLVPSQNQDKGVIAGAVTGTFVCTTAVMLILFFICKQYRNKLKDCKVSTD</sequence>
<dbReference type="SMART" id="SM00060">
    <property type="entry name" value="FN3"/>
    <property type="match status" value="1"/>
</dbReference>
<keyword evidence="1" id="KW-0812">Transmembrane</keyword>
<dbReference type="InterPro" id="IPR036116">
    <property type="entry name" value="FN3_sf"/>
</dbReference>